<sequence length="152" mass="17266">MIVRDDDEVVSDSSYGETFISSESKSHGGDSHVKGDVLMVKRLIRSQMVEEAKTLRENNFYYRCHILGNLCSIIIDESSYVTVASERLVKKLALPTLVHPRPYRLQWLSEHGELVVNQQVEVAFTLGRVTNRFTFVHMGQKVVLKPLSSRTA</sequence>
<proteinExistence type="predicted"/>
<dbReference type="AlphaFoldDB" id="A0A371IFZ6"/>
<dbReference type="EMBL" id="QJKJ01000161">
    <property type="protein sequence ID" value="RDY13986.1"/>
    <property type="molecule type" value="Genomic_DNA"/>
</dbReference>
<reference evidence="1" key="1">
    <citation type="submission" date="2018-05" db="EMBL/GenBank/DDBJ databases">
        <title>Draft genome of Mucuna pruriens seed.</title>
        <authorList>
            <person name="Nnadi N.E."/>
            <person name="Vos R."/>
            <person name="Hasami M.H."/>
            <person name="Devisetty U.K."/>
            <person name="Aguiy J.C."/>
        </authorList>
    </citation>
    <scope>NUCLEOTIDE SEQUENCE [LARGE SCALE GENOMIC DNA]</scope>
    <source>
        <strain evidence="1">JCA_2017</strain>
    </source>
</reference>
<dbReference type="PANTHER" id="PTHR35046">
    <property type="entry name" value="ZINC KNUCKLE (CCHC-TYPE) FAMILY PROTEIN"/>
    <property type="match status" value="1"/>
</dbReference>
<evidence type="ECO:0000313" key="2">
    <source>
        <dbReference type="Proteomes" id="UP000257109"/>
    </source>
</evidence>
<organism evidence="1 2">
    <name type="scientific">Mucuna pruriens</name>
    <name type="common">Velvet bean</name>
    <name type="synonym">Dolichos pruriens</name>
    <dbReference type="NCBI Taxonomy" id="157652"/>
    <lineage>
        <taxon>Eukaryota</taxon>
        <taxon>Viridiplantae</taxon>
        <taxon>Streptophyta</taxon>
        <taxon>Embryophyta</taxon>
        <taxon>Tracheophyta</taxon>
        <taxon>Spermatophyta</taxon>
        <taxon>Magnoliopsida</taxon>
        <taxon>eudicotyledons</taxon>
        <taxon>Gunneridae</taxon>
        <taxon>Pentapetalae</taxon>
        <taxon>rosids</taxon>
        <taxon>fabids</taxon>
        <taxon>Fabales</taxon>
        <taxon>Fabaceae</taxon>
        <taxon>Papilionoideae</taxon>
        <taxon>50 kb inversion clade</taxon>
        <taxon>NPAAA clade</taxon>
        <taxon>indigoferoid/millettioid clade</taxon>
        <taxon>Phaseoleae</taxon>
        <taxon>Mucuna</taxon>
    </lineage>
</organism>
<dbReference type="OrthoDB" id="1747743at2759"/>
<feature type="non-terminal residue" evidence="1">
    <location>
        <position position="1"/>
    </location>
</feature>
<name>A0A371IFZ6_MUCPR</name>
<evidence type="ECO:0000313" key="1">
    <source>
        <dbReference type="EMBL" id="RDY13986.1"/>
    </source>
</evidence>
<dbReference type="PANTHER" id="PTHR35046:SF9">
    <property type="entry name" value="RNA-DIRECTED DNA POLYMERASE"/>
    <property type="match status" value="1"/>
</dbReference>
<protein>
    <submittedName>
        <fullName evidence="1">Uncharacterized protein</fullName>
    </submittedName>
</protein>
<keyword evidence="2" id="KW-1185">Reference proteome</keyword>
<dbReference type="Proteomes" id="UP000257109">
    <property type="component" value="Unassembled WGS sequence"/>
</dbReference>
<accession>A0A371IFZ6</accession>
<comment type="caution">
    <text evidence="1">The sequence shown here is derived from an EMBL/GenBank/DDBJ whole genome shotgun (WGS) entry which is preliminary data.</text>
</comment>
<gene>
    <name evidence="1" type="ORF">CR513_01010</name>
</gene>